<evidence type="ECO:0000313" key="10">
    <source>
        <dbReference type="Proteomes" id="UP001329430"/>
    </source>
</evidence>
<dbReference type="Proteomes" id="UP001329430">
    <property type="component" value="Chromosome 2"/>
</dbReference>
<proteinExistence type="inferred from homology"/>
<dbReference type="InterPro" id="IPR027806">
    <property type="entry name" value="HARBI1_dom"/>
</dbReference>
<evidence type="ECO:0000256" key="4">
    <source>
        <dbReference type="ARBA" id="ARBA00022722"/>
    </source>
</evidence>
<evidence type="ECO:0000259" key="8">
    <source>
        <dbReference type="Pfam" id="PF13359"/>
    </source>
</evidence>
<dbReference type="PANTHER" id="PTHR22930">
    <property type="match status" value="1"/>
</dbReference>
<keyword evidence="4" id="KW-0540">Nuclease</keyword>
<evidence type="ECO:0000256" key="7">
    <source>
        <dbReference type="ARBA" id="ARBA00023242"/>
    </source>
</evidence>
<protein>
    <recommendedName>
        <fullName evidence="8">DDE Tnp4 domain-containing protein</fullName>
    </recommendedName>
</protein>
<keyword evidence="5" id="KW-0479">Metal-binding</keyword>
<comment type="similarity">
    <text evidence="3">Belongs to the HARBI1 family.</text>
</comment>
<evidence type="ECO:0000256" key="3">
    <source>
        <dbReference type="ARBA" id="ARBA00006958"/>
    </source>
</evidence>
<dbReference type="Pfam" id="PF13359">
    <property type="entry name" value="DDE_Tnp_4"/>
    <property type="match status" value="1"/>
</dbReference>
<organism evidence="9 10">
    <name type="scientific">Pyrocoelia pectoralis</name>
    <dbReference type="NCBI Taxonomy" id="417401"/>
    <lineage>
        <taxon>Eukaryota</taxon>
        <taxon>Metazoa</taxon>
        <taxon>Ecdysozoa</taxon>
        <taxon>Arthropoda</taxon>
        <taxon>Hexapoda</taxon>
        <taxon>Insecta</taxon>
        <taxon>Pterygota</taxon>
        <taxon>Neoptera</taxon>
        <taxon>Endopterygota</taxon>
        <taxon>Coleoptera</taxon>
        <taxon>Polyphaga</taxon>
        <taxon>Elateriformia</taxon>
        <taxon>Elateroidea</taxon>
        <taxon>Lampyridae</taxon>
        <taxon>Lampyrinae</taxon>
        <taxon>Pyrocoelia</taxon>
    </lineage>
</organism>
<dbReference type="GO" id="GO:0046872">
    <property type="term" value="F:metal ion binding"/>
    <property type="evidence" value="ECO:0007669"/>
    <property type="project" value="UniProtKB-KW"/>
</dbReference>
<evidence type="ECO:0000256" key="1">
    <source>
        <dbReference type="ARBA" id="ARBA00001968"/>
    </source>
</evidence>
<dbReference type="GO" id="GO:0004518">
    <property type="term" value="F:nuclease activity"/>
    <property type="evidence" value="ECO:0007669"/>
    <property type="project" value="UniProtKB-KW"/>
</dbReference>
<reference evidence="9 10" key="1">
    <citation type="journal article" date="2024" name="Insects">
        <title>An Improved Chromosome-Level Genome Assembly of the Firefly Pyrocoelia pectoralis.</title>
        <authorList>
            <person name="Fu X."/>
            <person name="Meyer-Rochow V.B."/>
            <person name="Ballantyne L."/>
            <person name="Zhu X."/>
        </authorList>
    </citation>
    <scope>NUCLEOTIDE SEQUENCE [LARGE SCALE GENOMIC DNA]</scope>
    <source>
        <strain evidence="9">XCY_ONT2</strain>
    </source>
</reference>
<gene>
    <name evidence="9" type="ORF">RI129_002911</name>
</gene>
<feature type="domain" description="DDE Tnp4" evidence="8">
    <location>
        <begin position="3"/>
        <end position="135"/>
    </location>
</feature>
<dbReference type="EMBL" id="JAVRBK010000002">
    <property type="protein sequence ID" value="KAK5648019.1"/>
    <property type="molecule type" value="Genomic_DNA"/>
</dbReference>
<keyword evidence="6" id="KW-0378">Hydrolase</keyword>
<evidence type="ECO:0000256" key="2">
    <source>
        <dbReference type="ARBA" id="ARBA00004123"/>
    </source>
</evidence>
<comment type="cofactor">
    <cofactor evidence="1">
        <name>a divalent metal cation</name>
        <dbReference type="ChEBI" id="CHEBI:60240"/>
    </cofactor>
</comment>
<dbReference type="GO" id="GO:0016787">
    <property type="term" value="F:hydrolase activity"/>
    <property type="evidence" value="ECO:0007669"/>
    <property type="project" value="UniProtKB-KW"/>
</dbReference>
<dbReference type="PANTHER" id="PTHR22930:SF206">
    <property type="entry name" value="NUCLEASE HARBI1"/>
    <property type="match status" value="1"/>
</dbReference>
<comment type="caution">
    <text evidence="9">The sequence shown here is derived from an EMBL/GenBank/DDBJ whole genome shotgun (WGS) entry which is preliminary data.</text>
</comment>
<dbReference type="GO" id="GO:0005634">
    <property type="term" value="C:nucleus"/>
    <property type="evidence" value="ECO:0007669"/>
    <property type="project" value="UniProtKB-SubCell"/>
</dbReference>
<evidence type="ECO:0000256" key="5">
    <source>
        <dbReference type="ARBA" id="ARBA00022723"/>
    </source>
</evidence>
<accession>A0AAN7VQL8</accession>
<sequence>MILQGVVDCHYQFLNICIKNPGSCHDAAVLTTSDLYRNIETLMPKDTCHINGENLPYLILGDPAYPLLSWLLKGFPNRGLTPTEDSFNCYVNSGRVVVEIAFGRLKSRWRCCLLKRLDVHTFVPYVMAACCTLHNITERFKDHFNPAWSDYINEQEKTYPQPNTINSTSLAEYEGATIRSFLKNYLANKYPLRQSHHAI</sequence>
<keyword evidence="10" id="KW-1185">Reference proteome</keyword>
<comment type="subcellular location">
    <subcellularLocation>
        <location evidence="2">Nucleus</location>
    </subcellularLocation>
</comment>
<name>A0AAN7VQL8_9COLE</name>
<keyword evidence="7" id="KW-0539">Nucleus</keyword>
<evidence type="ECO:0000313" key="9">
    <source>
        <dbReference type="EMBL" id="KAK5648019.1"/>
    </source>
</evidence>
<dbReference type="AlphaFoldDB" id="A0AAN7VQL8"/>
<dbReference type="InterPro" id="IPR045249">
    <property type="entry name" value="HARBI1-like"/>
</dbReference>
<evidence type="ECO:0000256" key="6">
    <source>
        <dbReference type="ARBA" id="ARBA00022801"/>
    </source>
</evidence>